<sequence>MCAPHFTIPKETRRAAGAVCCYRAALELRRTRKNVARIPLRGNSGSCSIRAAGTAFEKRRPSEQPKEPKENSETGARSKTVGRPVILQFSKKHAFITRVSIIS</sequence>
<feature type="compositionally biased region" description="Basic and acidic residues" evidence="1">
    <location>
        <begin position="56"/>
        <end position="72"/>
    </location>
</feature>
<protein>
    <submittedName>
        <fullName evidence="2">Uncharacterized protein</fullName>
    </submittedName>
</protein>
<accession>A0AAV7V0S9</accession>
<gene>
    <name evidence="2" type="ORF">NDU88_002969</name>
</gene>
<reference evidence="2" key="1">
    <citation type="journal article" date="2022" name="bioRxiv">
        <title>Sequencing and chromosome-scale assembly of the giantPleurodeles waltlgenome.</title>
        <authorList>
            <person name="Brown T."/>
            <person name="Elewa A."/>
            <person name="Iarovenko S."/>
            <person name="Subramanian E."/>
            <person name="Araus A.J."/>
            <person name="Petzold A."/>
            <person name="Susuki M."/>
            <person name="Suzuki K.-i.T."/>
            <person name="Hayashi T."/>
            <person name="Toyoda A."/>
            <person name="Oliveira C."/>
            <person name="Osipova E."/>
            <person name="Leigh N.D."/>
            <person name="Simon A."/>
            <person name="Yun M.H."/>
        </authorList>
    </citation>
    <scope>NUCLEOTIDE SEQUENCE</scope>
    <source>
        <strain evidence="2">20211129_DDA</strain>
        <tissue evidence="2">Liver</tissue>
    </source>
</reference>
<organism evidence="2 3">
    <name type="scientific">Pleurodeles waltl</name>
    <name type="common">Iberian ribbed newt</name>
    <dbReference type="NCBI Taxonomy" id="8319"/>
    <lineage>
        <taxon>Eukaryota</taxon>
        <taxon>Metazoa</taxon>
        <taxon>Chordata</taxon>
        <taxon>Craniata</taxon>
        <taxon>Vertebrata</taxon>
        <taxon>Euteleostomi</taxon>
        <taxon>Amphibia</taxon>
        <taxon>Batrachia</taxon>
        <taxon>Caudata</taxon>
        <taxon>Salamandroidea</taxon>
        <taxon>Salamandridae</taxon>
        <taxon>Pleurodelinae</taxon>
        <taxon>Pleurodeles</taxon>
    </lineage>
</organism>
<evidence type="ECO:0000313" key="2">
    <source>
        <dbReference type="EMBL" id="KAJ1193673.1"/>
    </source>
</evidence>
<dbReference type="AlphaFoldDB" id="A0AAV7V0S9"/>
<feature type="region of interest" description="Disordered" evidence="1">
    <location>
        <begin position="55"/>
        <end position="81"/>
    </location>
</feature>
<name>A0AAV7V0S9_PLEWA</name>
<proteinExistence type="predicted"/>
<comment type="caution">
    <text evidence="2">The sequence shown here is derived from an EMBL/GenBank/DDBJ whole genome shotgun (WGS) entry which is preliminary data.</text>
</comment>
<dbReference type="Proteomes" id="UP001066276">
    <property type="component" value="Chromosome 2_2"/>
</dbReference>
<dbReference type="EMBL" id="JANPWB010000004">
    <property type="protein sequence ID" value="KAJ1193673.1"/>
    <property type="molecule type" value="Genomic_DNA"/>
</dbReference>
<evidence type="ECO:0000256" key="1">
    <source>
        <dbReference type="SAM" id="MobiDB-lite"/>
    </source>
</evidence>
<evidence type="ECO:0000313" key="3">
    <source>
        <dbReference type="Proteomes" id="UP001066276"/>
    </source>
</evidence>
<keyword evidence="3" id="KW-1185">Reference proteome</keyword>